<proteinExistence type="predicted"/>
<dbReference type="Gene3D" id="3.10.350.10">
    <property type="entry name" value="LysM domain"/>
    <property type="match status" value="1"/>
</dbReference>
<dbReference type="RefSeq" id="WP_097791527.1">
    <property type="nucleotide sequence ID" value="NZ_JBLVPD010000016.1"/>
</dbReference>
<dbReference type="InterPro" id="IPR052196">
    <property type="entry name" value="Bact_Kbp"/>
</dbReference>
<comment type="caution">
    <text evidence="2">The sequence shown here is derived from an EMBL/GenBank/DDBJ whole genome shotgun (WGS) entry which is preliminary data.</text>
</comment>
<dbReference type="AlphaFoldDB" id="A0A2A7B8Z0"/>
<dbReference type="SMART" id="SM00257">
    <property type="entry name" value="LysM"/>
    <property type="match status" value="1"/>
</dbReference>
<dbReference type="PANTHER" id="PTHR34700">
    <property type="entry name" value="POTASSIUM BINDING PROTEIN KBP"/>
    <property type="match status" value="1"/>
</dbReference>
<dbReference type="InterPro" id="IPR036779">
    <property type="entry name" value="LysM_dom_sf"/>
</dbReference>
<dbReference type="InterPro" id="IPR018392">
    <property type="entry name" value="LysM"/>
</dbReference>
<dbReference type="PROSITE" id="PS51782">
    <property type="entry name" value="LYSM"/>
    <property type="match status" value="1"/>
</dbReference>
<organism evidence="2 3">
    <name type="scientific">Faecalibacterium prausnitzii</name>
    <dbReference type="NCBI Taxonomy" id="853"/>
    <lineage>
        <taxon>Bacteria</taxon>
        <taxon>Bacillati</taxon>
        <taxon>Bacillota</taxon>
        <taxon>Clostridia</taxon>
        <taxon>Eubacteriales</taxon>
        <taxon>Oscillospiraceae</taxon>
        <taxon>Faecalibacterium</taxon>
    </lineage>
</organism>
<dbReference type="PANTHER" id="PTHR34700:SF4">
    <property type="entry name" value="PHAGE-LIKE ELEMENT PBSX PROTEIN XKDP"/>
    <property type="match status" value="1"/>
</dbReference>
<sequence>MAYKLYMAGTLMPITPSKVTVKINNQNKTMTLINGEEINILKAAGLSDVSFELVLPQVSYPFSNGGAQSAAYYLSLFERLKVSKTPFQFILNRQKPGGGMFHYTNLTVGLETYEITDDAGEGFDVKVKINLKQYRAYGTKTVTVQPAKTSGGTATATVKAAPRPTTTAPKAATYTVKSGDCLWNIAKKQLGNGADYTKIYNLNKDKIKNPNLIYPGQVLTLPS</sequence>
<evidence type="ECO:0000259" key="1">
    <source>
        <dbReference type="PROSITE" id="PS51782"/>
    </source>
</evidence>
<evidence type="ECO:0000313" key="3">
    <source>
        <dbReference type="Proteomes" id="UP000220904"/>
    </source>
</evidence>
<accession>A0A2A7B8Z0</accession>
<dbReference type="Proteomes" id="UP000220904">
    <property type="component" value="Unassembled WGS sequence"/>
</dbReference>
<gene>
    <name evidence="2" type="ORF">CHR60_02250</name>
</gene>
<evidence type="ECO:0000313" key="2">
    <source>
        <dbReference type="EMBL" id="PDX87864.1"/>
    </source>
</evidence>
<feature type="domain" description="LysM" evidence="1">
    <location>
        <begin position="172"/>
        <end position="221"/>
    </location>
</feature>
<dbReference type="SUPFAM" id="SSF54106">
    <property type="entry name" value="LysM domain"/>
    <property type="match status" value="1"/>
</dbReference>
<dbReference type="Pfam" id="PF01476">
    <property type="entry name" value="LysM"/>
    <property type="match status" value="1"/>
</dbReference>
<dbReference type="CDD" id="cd00118">
    <property type="entry name" value="LysM"/>
    <property type="match status" value="1"/>
</dbReference>
<protein>
    <recommendedName>
        <fullName evidence="1">LysM domain-containing protein</fullName>
    </recommendedName>
</protein>
<reference evidence="2 3" key="1">
    <citation type="journal article" date="2017" name="Front. Microbiol.">
        <title>New Insights into the Diversity of the Genus Faecalibacterium.</title>
        <authorList>
            <person name="Benevides L."/>
            <person name="Burman S."/>
            <person name="Martin R."/>
            <person name="Robert V."/>
            <person name="Thomas M."/>
            <person name="Miquel S."/>
            <person name="Chain F."/>
            <person name="Sokol H."/>
            <person name="Bermudez-Humaran L.G."/>
            <person name="Morrison M."/>
            <person name="Langella P."/>
            <person name="Azevedo V.A."/>
            <person name="Chatel J.M."/>
            <person name="Soares S."/>
        </authorList>
    </citation>
    <scope>NUCLEOTIDE SEQUENCE [LARGE SCALE GENOMIC DNA]</scope>
    <source>
        <strain evidence="2 3">AHMP21</strain>
    </source>
</reference>
<dbReference type="EMBL" id="NOUV01000005">
    <property type="protein sequence ID" value="PDX87864.1"/>
    <property type="molecule type" value="Genomic_DNA"/>
</dbReference>
<dbReference type="OrthoDB" id="9800780at2"/>
<name>A0A2A7B8Z0_9FIRM</name>